<dbReference type="Proteomes" id="UP000247696">
    <property type="component" value="Chromosome"/>
</dbReference>
<dbReference type="Gene3D" id="3.40.50.450">
    <property type="match status" value="1"/>
</dbReference>
<dbReference type="PANTHER" id="PTHR43022">
    <property type="entry name" value="PROTEIN SMF"/>
    <property type="match status" value="1"/>
</dbReference>
<dbReference type="InterPro" id="IPR003488">
    <property type="entry name" value="DprA"/>
</dbReference>
<evidence type="ECO:0000313" key="3">
    <source>
        <dbReference type="EMBL" id="AWT27428.1"/>
    </source>
</evidence>
<evidence type="ECO:0000259" key="2">
    <source>
        <dbReference type="Pfam" id="PF02481"/>
    </source>
</evidence>
<protein>
    <submittedName>
        <fullName evidence="3">DNA processing protein DprA</fullName>
    </submittedName>
</protein>
<proteinExistence type="inferred from homology"/>
<keyword evidence="4" id="KW-1185">Reference proteome</keyword>
<feature type="domain" description="Smf/DprA SLOG" evidence="2">
    <location>
        <begin position="81"/>
        <end position="279"/>
    </location>
</feature>
<dbReference type="PANTHER" id="PTHR43022:SF1">
    <property type="entry name" value="PROTEIN SMF"/>
    <property type="match status" value="1"/>
</dbReference>
<dbReference type="SUPFAM" id="SSF102405">
    <property type="entry name" value="MCP/YpsA-like"/>
    <property type="match status" value="1"/>
</dbReference>
<evidence type="ECO:0000313" key="4">
    <source>
        <dbReference type="Proteomes" id="UP000247696"/>
    </source>
</evidence>
<gene>
    <name evidence="3" type="primary">dprA_2</name>
    <name evidence="3" type="ORF">Csp1_26850</name>
</gene>
<sequence length="301" mass="32322">MVASPPAIVGAMTQPANDLRHVADMLRFSLSDVGLTGPRKVEEIRRLGDMKLVDREWDINDDLTPYLTRVSNWQQRGYTITSILDRDYPELLREVREAPPLIFTQGALLPEERGASIVGSRDAAPGALAAARDVAGHLVELGLPVISGLAAGIDSAAHEGALDAGGRTVAIMGTGLDHTFPASNRELRQRIIDQDGLVLSQFLPEENGSKRSFPMRNAVMSGYGIATIVIAATEKSGTHHQARAAVKHGRGLIFTAKVATEVSWARALVKDGLAVIAHSPREAADLAAGMLEARDRELSLF</sequence>
<evidence type="ECO:0000256" key="1">
    <source>
        <dbReference type="ARBA" id="ARBA00006525"/>
    </source>
</evidence>
<reference evidence="4" key="1">
    <citation type="submission" date="2017-11" db="EMBL/GenBank/DDBJ databases">
        <title>Otitis media/interna in a cat caused by the recently described species Corynebacterium provencense.</title>
        <authorList>
            <person name="Kittl S."/>
            <person name="Brodard I."/>
            <person name="Rychener L."/>
            <person name="Jores J."/>
            <person name="Roosje P."/>
            <person name="Gobeli Brawand S."/>
        </authorList>
    </citation>
    <scope>NUCLEOTIDE SEQUENCE [LARGE SCALE GENOMIC DNA]</scope>
    <source>
        <strain evidence="4">17KM38</strain>
    </source>
</reference>
<name>A0A2Z3YR76_9CORY</name>
<dbReference type="KEGG" id="cpre:Csp1_26850"/>
<dbReference type="AlphaFoldDB" id="A0A2Z3YR76"/>
<dbReference type="Pfam" id="PF02481">
    <property type="entry name" value="DNA_processg_A"/>
    <property type="match status" value="1"/>
</dbReference>
<dbReference type="EMBL" id="CP024988">
    <property type="protein sequence ID" value="AWT27428.1"/>
    <property type="molecule type" value="Genomic_DNA"/>
</dbReference>
<dbReference type="InterPro" id="IPR057666">
    <property type="entry name" value="DrpA_SLOG"/>
</dbReference>
<accession>A0A2Z3YR76</accession>
<dbReference type="GO" id="GO:0009294">
    <property type="term" value="P:DNA-mediated transformation"/>
    <property type="evidence" value="ECO:0007669"/>
    <property type="project" value="InterPro"/>
</dbReference>
<organism evidence="3 4">
    <name type="scientific">Corynebacterium provencense</name>
    <dbReference type="NCBI Taxonomy" id="1737425"/>
    <lineage>
        <taxon>Bacteria</taxon>
        <taxon>Bacillati</taxon>
        <taxon>Actinomycetota</taxon>
        <taxon>Actinomycetes</taxon>
        <taxon>Mycobacteriales</taxon>
        <taxon>Corynebacteriaceae</taxon>
        <taxon>Corynebacterium</taxon>
    </lineage>
</organism>
<comment type="similarity">
    <text evidence="1">Belongs to the DprA/Smf family.</text>
</comment>